<keyword evidence="2" id="KW-1133">Transmembrane helix</keyword>
<dbReference type="Proteomes" id="UP001501442">
    <property type="component" value="Unassembled WGS sequence"/>
</dbReference>
<keyword evidence="2" id="KW-0472">Membrane</keyword>
<evidence type="ECO:0000313" key="4">
    <source>
        <dbReference type="Proteomes" id="UP001501442"/>
    </source>
</evidence>
<evidence type="ECO:0000313" key="3">
    <source>
        <dbReference type="EMBL" id="GAA4621595.1"/>
    </source>
</evidence>
<feature type="transmembrane region" description="Helical" evidence="2">
    <location>
        <begin position="226"/>
        <end position="255"/>
    </location>
</feature>
<feature type="compositionally biased region" description="Pro residues" evidence="1">
    <location>
        <begin position="445"/>
        <end position="472"/>
    </location>
</feature>
<feature type="region of interest" description="Disordered" evidence="1">
    <location>
        <begin position="442"/>
        <end position="472"/>
    </location>
</feature>
<reference evidence="4" key="1">
    <citation type="journal article" date="2019" name="Int. J. Syst. Evol. Microbiol.">
        <title>The Global Catalogue of Microorganisms (GCM) 10K type strain sequencing project: providing services to taxonomists for standard genome sequencing and annotation.</title>
        <authorList>
            <consortium name="The Broad Institute Genomics Platform"/>
            <consortium name="The Broad Institute Genome Sequencing Center for Infectious Disease"/>
            <person name="Wu L."/>
            <person name="Ma J."/>
        </authorList>
    </citation>
    <scope>NUCLEOTIDE SEQUENCE [LARGE SCALE GENOMIC DNA]</scope>
    <source>
        <strain evidence="4">JCM 17939</strain>
    </source>
</reference>
<keyword evidence="2" id="KW-0812">Transmembrane</keyword>
<feature type="transmembrane region" description="Helical" evidence="2">
    <location>
        <begin position="391"/>
        <end position="410"/>
    </location>
</feature>
<feature type="transmembrane region" description="Helical" evidence="2">
    <location>
        <begin position="306"/>
        <end position="331"/>
    </location>
</feature>
<feature type="transmembrane region" description="Helical" evidence="2">
    <location>
        <begin position="422"/>
        <end position="439"/>
    </location>
</feature>
<dbReference type="Pfam" id="PF26314">
    <property type="entry name" value="MptA_B_family"/>
    <property type="match status" value="1"/>
</dbReference>
<evidence type="ECO:0000256" key="1">
    <source>
        <dbReference type="SAM" id="MobiDB-lite"/>
    </source>
</evidence>
<organism evidence="3 4">
    <name type="scientific">Actinoallomurus vinaceus</name>
    <dbReference type="NCBI Taxonomy" id="1080074"/>
    <lineage>
        <taxon>Bacteria</taxon>
        <taxon>Bacillati</taxon>
        <taxon>Actinomycetota</taxon>
        <taxon>Actinomycetes</taxon>
        <taxon>Streptosporangiales</taxon>
        <taxon>Thermomonosporaceae</taxon>
        <taxon>Actinoallomurus</taxon>
    </lineage>
</organism>
<comment type="caution">
    <text evidence="3">The sequence shown here is derived from an EMBL/GenBank/DDBJ whole genome shotgun (WGS) entry which is preliminary data.</text>
</comment>
<evidence type="ECO:0000256" key="2">
    <source>
        <dbReference type="SAM" id="Phobius"/>
    </source>
</evidence>
<sequence length="472" mass="50661">MVLGTSAAVPYFGPTWPFLTFGGSPSWATVTTLTWIAAASAGAGVLSGLYALRKGPWVSPRRLLLAGAVVACVYALLPPTGSVDMMNYAIYGRIADLGRDPYVTTPLRLAHTGDPVGLLMPSGWQRVPTVYGPVMTGIQWLAAHFGGNSMARIIFLLKWANAAAFIGTGVILDRMTGPDPVRRLRACLLWTANPLILFWMVGSGHADVFAVFFLVAALYAARHSAFAGGLLGGAAVAVKASFLFPAAGLVIAAWLSPARYRRAAATVVGFLLVGGGGYVLAGPAAMHSLNARLGRKKDRYLPVPEFILTHHGLYMVWMGVLAVALTAFLWWRAGLPFALWRRPSAEVQRLPLDVLPVAVLAFGTTLVSPLQYPWYDAMLLPILALLPYRRLDWTVIFRGVLLGVFTLPGVRVNGYQHLGVRWVNLLWLAVFVLVVWRTSRRAPAAEPPIEPSTLVPPAPPSSASPSSPAPAA</sequence>
<name>A0ABP8U1E8_9ACTN</name>
<feature type="transmembrane region" description="Helical" evidence="2">
    <location>
        <begin position="27"/>
        <end position="51"/>
    </location>
</feature>
<protein>
    <recommendedName>
        <fullName evidence="5">DUF2029 domain-containing protein</fullName>
    </recommendedName>
</protein>
<feature type="transmembrane region" description="Helical" evidence="2">
    <location>
        <begin position="196"/>
        <end position="220"/>
    </location>
</feature>
<keyword evidence="4" id="KW-1185">Reference proteome</keyword>
<feature type="transmembrane region" description="Helical" evidence="2">
    <location>
        <begin position="63"/>
        <end position="81"/>
    </location>
</feature>
<feature type="transmembrane region" description="Helical" evidence="2">
    <location>
        <begin position="267"/>
        <end position="286"/>
    </location>
</feature>
<evidence type="ECO:0008006" key="5">
    <source>
        <dbReference type="Google" id="ProtNLM"/>
    </source>
</evidence>
<dbReference type="EMBL" id="BAABHK010000001">
    <property type="protein sequence ID" value="GAA4621595.1"/>
    <property type="molecule type" value="Genomic_DNA"/>
</dbReference>
<accession>A0ABP8U1E8</accession>
<gene>
    <name evidence="3" type="ORF">GCM10023196_010470</name>
</gene>
<feature type="transmembrane region" description="Helical" evidence="2">
    <location>
        <begin position="153"/>
        <end position="175"/>
    </location>
</feature>
<feature type="transmembrane region" description="Helical" evidence="2">
    <location>
        <begin position="352"/>
        <end position="371"/>
    </location>
</feature>
<proteinExistence type="predicted"/>